<dbReference type="AlphaFoldDB" id="A0A840I6T2"/>
<protein>
    <submittedName>
        <fullName evidence="1">Uncharacterized protein</fullName>
    </submittedName>
</protein>
<accession>A0A840I6T2</accession>
<dbReference type="EMBL" id="JACHOB010000005">
    <property type="protein sequence ID" value="MBB4659953.1"/>
    <property type="molecule type" value="Genomic_DNA"/>
</dbReference>
<dbReference type="Proteomes" id="UP000563524">
    <property type="component" value="Unassembled WGS sequence"/>
</dbReference>
<sequence>MSLHKVTITLTKTERDALSAVTNRTGETVQSFCAAAIADAALRILDPSPPAITYAEIAAENSLWIRSLLADSWLEGGDEALAAKATKTMDAIRQSRGWPEMRCGYLPPHRESQSR</sequence>
<reference evidence="1 2" key="1">
    <citation type="submission" date="2020-08" db="EMBL/GenBank/DDBJ databases">
        <title>Genomic Encyclopedia of Type Strains, Phase IV (KMG-IV): sequencing the most valuable type-strain genomes for metagenomic binning, comparative biology and taxonomic classification.</title>
        <authorList>
            <person name="Goeker M."/>
        </authorList>
    </citation>
    <scope>NUCLEOTIDE SEQUENCE [LARGE SCALE GENOMIC DNA]</scope>
    <source>
        <strain evidence="1 2">DSM 102850</strain>
    </source>
</reference>
<dbReference type="RefSeq" id="WP_183819045.1">
    <property type="nucleotide sequence ID" value="NZ_JACHOB010000005.1"/>
</dbReference>
<comment type="caution">
    <text evidence="1">The sequence shown here is derived from an EMBL/GenBank/DDBJ whole genome shotgun (WGS) entry which is preliminary data.</text>
</comment>
<evidence type="ECO:0000313" key="1">
    <source>
        <dbReference type="EMBL" id="MBB4659953.1"/>
    </source>
</evidence>
<evidence type="ECO:0000313" key="2">
    <source>
        <dbReference type="Proteomes" id="UP000563524"/>
    </source>
</evidence>
<gene>
    <name evidence="1" type="ORF">GGQ59_002494</name>
</gene>
<name>A0A840I6T2_9PROT</name>
<organism evidence="1 2">
    <name type="scientific">Parvularcula dongshanensis</name>
    <dbReference type="NCBI Taxonomy" id="1173995"/>
    <lineage>
        <taxon>Bacteria</taxon>
        <taxon>Pseudomonadati</taxon>
        <taxon>Pseudomonadota</taxon>
        <taxon>Alphaproteobacteria</taxon>
        <taxon>Parvularculales</taxon>
        <taxon>Parvularculaceae</taxon>
        <taxon>Parvularcula</taxon>
    </lineage>
</organism>
<proteinExistence type="predicted"/>
<keyword evidence="2" id="KW-1185">Reference proteome</keyword>